<name>A0A8J4VTQ5_9ROSI</name>
<dbReference type="EMBL" id="JRKL02000387">
    <property type="protein sequence ID" value="KAF3971878.1"/>
    <property type="molecule type" value="Genomic_DNA"/>
</dbReference>
<keyword evidence="1" id="KW-0472">Membrane</keyword>
<keyword evidence="1" id="KW-1133">Transmembrane helix</keyword>
<comment type="caution">
    <text evidence="2">The sequence shown here is derived from an EMBL/GenBank/DDBJ whole genome shotgun (WGS) entry which is preliminary data.</text>
</comment>
<keyword evidence="3" id="KW-1185">Reference proteome</keyword>
<dbReference type="InterPro" id="IPR013101">
    <property type="entry name" value="LRR_PRU1-like"/>
</dbReference>
<accession>A0A8J4VTQ5</accession>
<gene>
    <name evidence="2" type="ORF">CMV_004567</name>
</gene>
<reference evidence="2" key="1">
    <citation type="submission" date="2020-03" db="EMBL/GenBank/DDBJ databases">
        <title>Castanea mollissima Vanexum genome sequencing.</title>
        <authorList>
            <person name="Staton M."/>
        </authorList>
    </citation>
    <scope>NUCLEOTIDE SEQUENCE</scope>
    <source>
        <tissue evidence="2">Leaf</tissue>
    </source>
</reference>
<evidence type="ECO:0000256" key="1">
    <source>
        <dbReference type="SAM" id="Phobius"/>
    </source>
</evidence>
<organism evidence="2 3">
    <name type="scientific">Castanea mollissima</name>
    <name type="common">Chinese chestnut</name>
    <dbReference type="NCBI Taxonomy" id="60419"/>
    <lineage>
        <taxon>Eukaryota</taxon>
        <taxon>Viridiplantae</taxon>
        <taxon>Streptophyta</taxon>
        <taxon>Embryophyta</taxon>
        <taxon>Tracheophyta</taxon>
        <taxon>Spermatophyta</taxon>
        <taxon>Magnoliopsida</taxon>
        <taxon>eudicotyledons</taxon>
        <taxon>Gunneridae</taxon>
        <taxon>Pentapetalae</taxon>
        <taxon>rosids</taxon>
        <taxon>fabids</taxon>
        <taxon>Fagales</taxon>
        <taxon>Fagaceae</taxon>
        <taxon>Castanea</taxon>
    </lineage>
</organism>
<sequence length="143" mass="15482">MPSSQAFCPTGGGPFGLSSQLLTWTTLILLGLSTQCLTFGLFATPFPYASFASNGPGLIVIYSMLTHWLKPPFPVASKSSISTYILLLLNISVFFLLHNISVLKLKDGILLNPPFGLRILQLRNVKYANCDSLSTLLTACSLL</sequence>
<proteinExistence type="predicted"/>
<dbReference type="Pfam" id="PF07723">
    <property type="entry name" value="LRR_2"/>
    <property type="match status" value="1"/>
</dbReference>
<keyword evidence="1" id="KW-0812">Transmembrane</keyword>
<protein>
    <submittedName>
        <fullName evidence="2">Uncharacterized protein</fullName>
    </submittedName>
</protein>
<feature type="transmembrane region" description="Helical" evidence="1">
    <location>
        <begin position="21"/>
        <end position="44"/>
    </location>
</feature>
<dbReference type="AlphaFoldDB" id="A0A8J4VTQ5"/>
<dbReference type="Proteomes" id="UP000737018">
    <property type="component" value="Unassembled WGS sequence"/>
</dbReference>
<feature type="transmembrane region" description="Helical" evidence="1">
    <location>
        <begin position="81"/>
        <end position="100"/>
    </location>
</feature>
<evidence type="ECO:0000313" key="3">
    <source>
        <dbReference type="Proteomes" id="UP000737018"/>
    </source>
</evidence>
<evidence type="ECO:0000313" key="2">
    <source>
        <dbReference type="EMBL" id="KAF3971878.1"/>
    </source>
</evidence>